<gene>
    <name evidence="2" type="ORF">M7I_2703</name>
</gene>
<evidence type="ECO:0000313" key="3">
    <source>
        <dbReference type="Proteomes" id="UP000005446"/>
    </source>
</evidence>
<organism evidence="2 3">
    <name type="scientific">Glarea lozoyensis (strain ATCC 74030 / MF5533)</name>
    <dbReference type="NCBI Taxonomy" id="1104152"/>
    <lineage>
        <taxon>Eukaryota</taxon>
        <taxon>Fungi</taxon>
        <taxon>Dikarya</taxon>
        <taxon>Ascomycota</taxon>
        <taxon>Pezizomycotina</taxon>
        <taxon>Leotiomycetes</taxon>
        <taxon>Helotiales</taxon>
        <taxon>Helotiaceae</taxon>
        <taxon>Glarea</taxon>
    </lineage>
</organism>
<accession>H0EJH7</accession>
<proteinExistence type="predicted"/>
<reference evidence="2 3" key="1">
    <citation type="journal article" date="2012" name="Eukaryot. Cell">
        <title>Genome sequence of the fungus Glarea lozoyensis: the first genome sequence of a species from the Helotiaceae family.</title>
        <authorList>
            <person name="Youssar L."/>
            <person name="Gruening B.A."/>
            <person name="Erxleben A."/>
            <person name="Guenther S."/>
            <person name="Huettel W."/>
        </authorList>
    </citation>
    <scope>NUCLEOTIDE SEQUENCE [LARGE SCALE GENOMIC DNA]</scope>
    <source>
        <strain evidence="3">ATCC 74030 / MF5533</strain>
    </source>
</reference>
<name>H0EJH7_GLAL7</name>
<dbReference type="Proteomes" id="UP000005446">
    <property type="component" value="Unassembled WGS sequence"/>
</dbReference>
<dbReference type="HOGENOM" id="CLU_1441181_0_0_1"/>
<dbReference type="EMBL" id="AGUE01000055">
    <property type="protein sequence ID" value="EHL01370.1"/>
    <property type="molecule type" value="Genomic_DNA"/>
</dbReference>
<comment type="caution">
    <text evidence="2">The sequence shown here is derived from an EMBL/GenBank/DDBJ whole genome shotgun (WGS) entry which is preliminary data.</text>
</comment>
<protein>
    <submittedName>
        <fullName evidence="2">Uncharacterized protein</fullName>
    </submittedName>
</protein>
<keyword evidence="3" id="KW-1185">Reference proteome</keyword>
<evidence type="ECO:0000256" key="1">
    <source>
        <dbReference type="SAM" id="SignalP"/>
    </source>
</evidence>
<feature type="chain" id="PRO_5003531927" evidence="1">
    <location>
        <begin position="30"/>
        <end position="188"/>
    </location>
</feature>
<feature type="signal peptide" evidence="1">
    <location>
        <begin position="1"/>
        <end position="29"/>
    </location>
</feature>
<sequence>MAIPSPEATTMTLLAILSLSLLLLPNALALPNVTAIPAGPGDCSAYPNFYGTNGRTSDAFIFLPSQADNPSVNNLKTSILNNTLVVLNDPSADPTIFCCIAPNIFDGWAERTLLLEGDRRMRYTSQGVTPELYVHEIEGVKQEGVFLGSEGVTRWVFGEIEGGWGVRLDGDGVVNEGEFKGFLRAELP</sequence>
<keyword evidence="1" id="KW-0732">Signal</keyword>
<dbReference type="OrthoDB" id="3545468at2759"/>
<dbReference type="AlphaFoldDB" id="H0EJH7"/>
<evidence type="ECO:0000313" key="2">
    <source>
        <dbReference type="EMBL" id="EHL01370.1"/>
    </source>
</evidence>
<dbReference type="InParanoid" id="H0EJH7"/>